<protein>
    <submittedName>
        <fullName evidence="9">MFS transporter</fullName>
    </submittedName>
</protein>
<evidence type="ECO:0000256" key="3">
    <source>
        <dbReference type="ARBA" id="ARBA00022692"/>
    </source>
</evidence>
<feature type="compositionally biased region" description="Basic and acidic residues" evidence="6">
    <location>
        <begin position="233"/>
        <end position="261"/>
    </location>
</feature>
<dbReference type="Proteomes" id="UP001282474">
    <property type="component" value="Unassembled WGS sequence"/>
</dbReference>
<evidence type="ECO:0000313" key="9">
    <source>
        <dbReference type="EMBL" id="MDX3041650.1"/>
    </source>
</evidence>
<feature type="transmembrane region" description="Helical" evidence="7">
    <location>
        <begin position="386"/>
        <end position="409"/>
    </location>
</feature>
<evidence type="ECO:0000256" key="5">
    <source>
        <dbReference type="ARBA" id="ARBA00023136"/>
    </source>
</evidence>
<dbReference type="SUPFAM" id="SSF103473">
    <property type="entry name" value="MFS general substrate transporter"/>
    <property type="match status" value="1"/>
</dbReference>
<dbReference type="EMBL" id="JARAWJ010000029">
    <property type="protein sequence ID" value="MDX3041650.1"/>
    <property type="molecule type" value="Genomic_DNA"/>
</dbReference>
<feature type="transmembrane region" description="Helical" evidence="7">
    <location>
        <begin position="448"/>
        <end position="472"/>
    </location>
</feature>
<keyword evidence="3 7" id="KW-0812">Transmembrane</keyword>
<keyword evidence="10" id="KW-1185">Reference proteome</keyword>
<dbReference type="InterPro" id="IPR050360">
    <property type="entry name" value="MFS_Sugar_Transporters"/>
</dbReference>
<evidence type="ECO:0000256" key="1">
    <source>
        <dbReference type="ARBA" id="ARBA00004651"/>
    </source>
</evidence>
<keyword evidence="4 7" id="KW-1133">Transmembrane helix</keyword>
<feature type="region of interest" description="Disordered" evidence="6">
    <location>
        <begin position="228"/>
        <end position="278"/>
    </location>
</feature>
<gene>
    <name evidence="9" type="ORF">PV383_31335</name>
</gene>
<feature type="transmembrane region" description="Helical" evidence="7">
    <location>
        <begin position="304"/>
        <end position="325"/>
    </location>
</feature>
<feature type="region of interest" description="Disordered" evidence="6">
    <location>
        <begin position="478"/>
        <end position="501"/>
    </location>
</feature>
<dbReference type="InterPro" id="IPR020846">
    <property type="entry name" value="MFS_dom"/>
</dbReference>
<evidence type="ECO:0000256" key="4">
    <source>
        <dbReference type="ARBA" id="ARBA00022989"/>
    </source>
</evidence>
<feature type="transmembrane region" description="Helical" evidence="7">
    <location>
        <begin position="93"/>
        <end position="111"/>
    </location>
</feature>
<organism evidence="9 10">
    <name type="scientific">Streptomyces caniscabiei</name>
    <dbReference type="NCBI Taxonomy" id="2746961"/>
    <lineage>
        <taxon>Bacteria</taxon>
        <taxon>Bacillati</taxon>
        <taxon>Actinomycetota</taxon>
        <taxon>Actinomycetes</taxon>
        <taxon>Kitasatosporales</taxon>
        <taxon>Streptomycetaceae</taxon>
        <taxon>Streptomyces</taxon>
    </lineage>
</organism>
<evidence type="ECO:0000256" key="6">
    <source>
        <dbReference type="SAM" id="MobiDB-lite"/>
    </source>
</evidence>
<feature type="transmembrane region" description="Helical" evidence="7">
    <location>
        <begin position="182"/>
        <end position="204"/>
    </location>
</feature>
<feature type="transmembrane region" description="Helical" evidence="7">
    <location>
        <begin position="117"/>
        <end position="139"/>
    </location>
</feature>
<dbReference type="PROSITE" id="PS00217">
    <property type="entry name" value="SUGAR_TRANSPORT_2"/>
    <property type="match status" value="1"/>
</dbReference>
<feature type="transmembrane region" description="Helical" evidence="7">
    <location>
        <begin position="151"/>
        <end position="176"/>
    </location>
</feature>
<feature type="transmembrane region" description="Helical" evidence="7">
    <location>
        <begin position="27"/>
        <end position="49"/>
    </location>
</feature>
<dbReference type="PROSITE" id="PS50850">
    <property type="entry name" value="MFS"/>
    <property type="match status" value="1"/>
</dbReference>
<accession>A0ABU4MVZ7</accession>
<dbReference type="Pfam" id="PF07690">
    <property type="entry name" value="MFS_1"/>
    <property type="match status" value="1"/>
</dbReference>
<feature type="domain" description="Major facilitator superfamily (MFS) profile" evidence="8">
    <location>
        <begin position="27"/>
        <end position="476"/>
    </location>
</feature>
<dbReference type="InterPro" id="IPR011701">
    <property type="entry name" value="MFS"/>
</dbReference>
<dbReference type="InterPro" id="IPR005829">
    <property type="entry name" value="Sugar_transporter_CS"/>
</dbReference>
<sequence>MPAARPRASTARTTPEERRVHRFQTRVAVCAGGGEVCDGWILGVVGTALPLARADLALTSLQTGLIGAATLVGIFFGGIVFGRLTDRFGRQKMYLFDLLVFLVGSVLQLAVDDALQLFAVRLLMGVAVGADYAIAGALVAEFAPPERRGRLLASLIAFWYVGYTLAAAVGMTLASWSTDPTVWRWILASSAVPSLVVLVARLGTPESPHWLASRGRYAEADAISRRWLGTPHDGTRHDSRGHDGTGRHGTDHSGTDHDGKGAHRTPADQPQAAPAGADRTSAALTGLAALFARPYRRMTAFTSLFWLCQITPFFAISTFAPQVLASLGAGDDGTGEVALNLFLLLGCVSGVLLMDRVGRRPLLVHPFLVTAAALLALGLWPHGPQWAIAGCFAVFALFHAASSTLQAVYPSEVFPTEIRATGIGFAAATSRIGGAVGTFLVPLGLEKWGVSAVVLCGCALSLVGALVSVAWAPETSGLSLSRSSAPYDRPPRDPSEENQPV</sequence>
<reference evidence="9 10" key="1">
    <citation type="journal article" date="2023" name="Microb. Genom.">
        <title>Mesoterricola silvestris gen. nov., sp. nov., Mesoterricola sediminis sp. nov., Geothrix oryzae sp. nov., Geothrix edaphica sp. nov., Geothrix rubra sp. nov., and Geothrix limicola sp. nov., six novel members of Acidobacteriota isolated from soils.</title>
        <authorList>
            <person name="Weisberg A.J."/>
            <person name="Pearce E."/>
            <person name="Kramer C.G."/>
            <person name="Chang J.H."/>
            <person name="Clarke C.R."/>
        </authorList>
    </citation>
    <scope>NUCLEOTIDE SEQUENCE [LARGE SCALE GENOMIC DNA]</scope>
    <source>
        <strain evidence="9 10">NE20-4-1</strain>
    </source>
</reference>
<name>A0ABU4MVZ7_9ACTN</name>
<evidence type="ECO:0000256" key="7">
    <source>
        <dbReference type="SAM" id="Phobius"/>
    </source>
</evidence>
<feature type="transmembrane region" description="Helical" evidence="7">
    <location>
        <begin position="362"/>
        <end position="380"/>
    </location>
</feature>
<dbReference type="InterPro" id="IPR036259">
    <property type="entry name" value="MFS_trans_sf"/>
</dbReference>
<evidence type="ECO:0000256" key="2">
    <source>
        <dbReference type="ARBA" id="ARBA00010992"/>
    </source>
</evidence>
<comment type="similarity">
    <text evidence="2">Belongs to the major facilitator superfamily. Sugar transporter (TC 2.A.1.1) family.</text>
</comment>
<dbReference type="PANTHER" id="PTHR48022">
    <property type="entry name" value="PLASTIDIC GLUCOSE TRANSPORTER 4"/>
    <property type="match status" value="1"/>
</dbReference>
<evidence type="ECO:0000259" key="8">
    <source>
        <dbReference type="PROSITE" id="PS50850"/>
    </source>
</evidence>
<dbReference type="CDD" id="cd17316">
    <property type="entry name" value="MFS_SV2_like"/>
    <property type="match status" value="1"/>
</dbReference>
<comment type="subcellular location">
    <subcellularLocation>
        <location evidence="1">Cell membrane</location>
        <topology evidence="1">Multi-pass membrane protein</topology>
    </subcellularLocation>
</comment>
<comment type="caution">
    <text evidence="9">The sequence shown here is derived from an EMBL/GenBank/DDBJ whole genome shotgun (WGS) entry which is preliminary data.</text>
</comment>
<feature type="transmembrane region" description="Helical" evidence="7">
    <location>
        <begin position="337"/>
        <end position="355"/>
    </location>
</feature>
<dbReference type="RefSeq" id="WP_193381203.1">
    <property type="nucleotide sequence ID" value="NZ_JABXWF010000017.1"/>
</dbReference>
<evidence type="ECO:0000313" key="10">
    <source>
        <dbReference type="Proteomes" id="UP001282474"/>
    </source>
</evidence>
<dbReference type="PANTHER" id="PTHR48022:SF2">
    <property type="entry name" value="PLASTIDIC GLUCOSE TRANSPORTER 4"/>
    <property type="match status" value="1"/>
</dbReference>
<feature type="compositionally biased region" description="Low complexity" evidence="6">
    <location>
        <begin position="267"/>
        <end position="278"/>
    </location>
</feature>
<dbReference type="Gene3D" id="1.20.1250.20">
    <property type="entry name" value="MFS general substrate transporter like domains"/>
    <property type="match status" value="1"/>
</dbReference>
<feature type="transmembrane region" description="Helical" evidence="7">
    <location>
        <begin position="61"/>
        <end position="81"/>
    </location>
</feature>
<feature type="transmembrane region" description="Helical" evidence="7">
    <location>
        <begin position="421"/>
        <end position="442"/>
    </location>
</feature>
<keyword evidence="5 7" id="KW-0472">Membrane</keyword>
<proteinExistence type="inferred from homology"/>